<keyword evidence="1" id="KW-1133">Transmembrane helix</keyword>
<evidence type="ECO:0000313" key="2">
    <source>
        <dbReference type="EMBL" id="SVE03107.1"/>
    </source>
</evidence>
<accession>A0A383A5L7</accession>
<keyword evidence="1" id="KW-0472">Membrane</keyword>
<name>A0A383A5L7_9ZZZZ</name>
<proteinExistence type="predicted"/>
<gene>
    <name evidence="2" type="ORF">METZ01_LOCUS455961</name>
</gene>
<organism evidence="2">
    <name type="scientific">marine metagenome</name>
    <dbReference type="NCBI Taxonomy" id="408172"/>
    <lineage>
        <taxon>unclassified sequences</taxon>
        <taxon>metagenomes</taxon>
        <taxon>ecological metagenomes</taxon>
    </lineage>
</organism>
<sequence>MKNNLNYRYLGMYLAVGIASGFLCHFSGIIDIDLDFFSTNFTPAIILGIMIFLAGRYIGGITPRNP</sequence>
<feature type="non-terminal residue" evidence="2">
    <location>
        <position position="66"/>
    </location>
</feature>
<dbReference type="EMBL" id="UINC01189426">
    <property type="protein sequence ID" value="SVE03107.1"/>
    <property type="molecule type" value="Genomic_DNA"/>
</dbReference>
<protein>
    <submittedName>
        <fullName evidence="2">Uncharacterized protein</fullName>
    </submittedName>
</protein>
<feature type="transmembrane region" description="Helical" evidence="1">
    <location>
        <begin position="36"/>
        <end position="58"/>
    </location>
</feature>
<evidence type="ECO:0000256" key="1">
    <source>
        <dbReference type="SAM" id="Phobius"/>
    </source>
</evidence>
<reference evidence="2" key="1">
    <citation type="submission" date="2018-05" db="EMBL/GenBank/DDBJ databases">
        <authorList>
            <person name="Lanie J.A."/>
            <person name="Ng W.-L."/>
            <person name="Kazmierczak K.M."/>
            <person name="Andrzejewski T.M."/>
            <person name="Davidsen T.M."/>
            <person name="Wayne K.J."/>
            <person name="Tettelin H."/>
            <person name="Glass J.I."/>
            <person name="Rusch D."/>
            <person name="Podicherti R."/>
            <person name="Tsui H.-C.T."/>
            <person name="Winkler M.E."/>
        </authorList>
    </citation>
    <scope>NUCLEOTIDE SEQUENCE</scope>
</reference>
<keyword evidence="1" id="KW-0812">Transmembrane</keyword>
<feature type="transmembrane region" description="Helical" evidence="1">
    <location>
        <begin position="12"/>
        <end position="30"/>
    </location>
</feature>
<dbReference type="AlphaFoldDB" id="A0A383A5L7"/>